<dbReference type="AlphaFoldDB" id="A0A9D4UCH9"/>
<keyword evidence="1" id="KW-0472">Membrane</keyword>
<sequence length="99" mass="11498">MIDPSFRSKKSLCMIVHCASCFFHYWWPLMLITCSYVLQLNISSMDLLSIMSSRLASLAHEDVCQIRKGRMLAAVNTGYTKYASSTRYLWMSQYFPHTL</sequence>
<evidence type="ECO:0000256" key="1">
    <source>
        <dbReference type="SAM" id="Phobius"/>
    </source>
</evidence>
<organism evidence="2 3">
    <name type="scientific">Adiantum capillus-veneris</name>
    <name type="common">Maidenhair fern</name>
    <dbReference type="NCBI Taxonomy" id="13818"/>
    <lineage>
        <taxon>Eukaryota</taxon>
        <taxon>Viridiplantae</taxon>
        <taxon>Streptophyta</taxon>
        <taxon>Embryophyta</taxon>
        <taxon>Tracheophyta</taxon>
        <taxon>Polypodiopsida</taxon>
        <taxon>Polypodiidae</taxon>
        <taxon>Polypodiales</taxon>
        <taxon>Pteridineae</taxon>
        <taxon>Pteridaceae</taxon>
        <taxon>Vittarioideae</taxon>
        <taxon>Adiantum</taxon>
    </lineage>
</organism>
<protein>
    <submittedName>
        <fullName evidence="2">Uncharacterized protein</fullName>
    </submittedName>
</protein>
<keyword evidence="1" id="KW-1133">Transmembrane helix</keyword>
<feature type="transmembrane region" description="Helical" evidence="1">
    <location>
        <begin position="12"/>
        <end position="38"/>
    </location>
</feature>
<keyword evidence="3" id="KW-1185">Reference proteome</keyword>
<dbReference type="Proteomes" id="UP000886520">
    <property type="component" value="Chromosome 19"/>
</dbReference>
<name>A0A9D4UCH9_ADICA</name>
<dbReference type="EMBL" id="JABFUD020000019">
    <property type="protein sequence ID" value="KAI5065494.1"/>
    <property type="molecule type" value="Genomic_DNA"/>
</dbReference>
<comment type="caution">
    <text evidence="2">The sequence shown here is derived from an EMBL/GenBank/DDBJ whole genome shotgun (WGS) entry which is preliminary data.</text>
</comment>
<reference evidence="2" key="1">
    <citation type="submission" date="2021-01" db="EMBL/GenBank/DDBJ databases">
        <title>Adiantum capillus-veneris genome.</title>
        <authorList>
            <person name="Fang Y."/>
            <person name="Liao Q."/>
        </authorList>
    </citation>
    <scope>NUCLEOTIDE SEQUENCE</scope>
    <source>
        <strain evidence="2">H3</strain>
        <tissue evidence="2">Leaf</tissue>
    </source>
</reference>
<evidence type="ECO:0000313" key="3">
    <source>
        <dbReference type="Proteomes" id="UP000886520"/>
    </source>
</evidence>
<proteinExistence type="predicted"/>
<keyword evidence="1" id="KW-0812">Transmembrane</keyword>
<accession>A0A9D4UCH9</accession>
<evidence type="ECO:0000313" key="2">
    <source>
        <dbReference type="EMBL" id="KAI5065494.1"/>
    </source>
</evidence>
<gene>
    <name evidence="2" type="ORF">GOP47_0020189</name>
</gene>